<protein>
    <submittedName>
        <fullName evidence="2">DUF3141 domain-containing protein</fullName>
    </submittedName>
</protein>
<dbReference type="EMBL" id="JBHRSJ010000002">
    <property type="protein sequence ID" value="MFC2971108.1"/>
    <property type="molecule type" value="Genomic_DNA"/>
</dbReference>
<dbReference type="InterPro" id="IPR024501">
    <property type="entry name" value="DUF3141"/>
</dbReference>
<evidence type="ECO:0000256" key="1">
    <source>
        <dbReference type="SAM" id="MobiDB-lite"/>
    </source>
</evidence>
<feature type="region of interest" description="Disordered" evidence="1">
    <location>
        <begin position="751"/>
        <end position="861"/>
    </location>
</feature>
<dbReference type="PANTHER" id="PTHR36837:SF2">
    <property type="entry name" value="POLY(3-HYDROXYALKANOATE) POLYMERASE SUBUNIT PHAC"/>
    <property type="match status" value="1"/>
</dbReference>
<organism evidence="2 3">
    <name type="scientific">Azotobacter bryophylli</name>
    <dbReference type="NCBI Taxonomy" id="1986537"/>
    <lineage>
        <taxon>Bacteria</taxon>
        <taxon>Pseudomonadati</taxon>
        <taxon>Pseudomonadota</taxon>
        <taxon>Gammaproteobacteria</taxon>
        <taxon>Pseudomonadales</taxon>
        <taxon>Pseudomonadaceae</taxon>
        <taxon>Azotobacter</taxon>
    </lineage>
</organism>
<evidence type="ECO:0000313" key="3">
    <source>
        <dbReference type="Proteomes" id="UP001595457"/>
    </source>
</evidence>
<dbReference type="Pfam" id="PF11339">
    <property type="entry name" value="DUF3141"/>
    <property type="match status" value="1"/>
</dbReference>
<name>A0ABV7ANP0_9GAMM</name>
<proteinExistence type="predicted"/>
<dbReference type="Proteomes" id="UP001595457">
    <property type="component" value="Unassembled WGS sequence"/>
</dbReference>
<dbReference type="RefSeq" id="WP_377812690.1">
    <property type="nucleotide sequence ID" value="NZ_JBHRSJ010000002.1"/>
</dbReference>
<keyword evidence="3" id="KW-1185">Reference proteome</keyword>
<dbReference type="InterPro" id="IPR051321">
    <property type="entry name" value="PHA/PHB_synthase"/>
</dbReference>
<sequence>MNRDSFFAKQDTVVLLAGLIKRLGALLNRQGQVIADGLQRRQEGKLRLLREGRLQPPSMTDWSEYLVDLGQRSLLFWDTLRQRGDNSLDYARAGYPLLLKFDYEVLLDGQDLPRPVNYSLLHILPAEDLMIDDHHPPVIVVDPRGGQGAGIGGFKQDSIIGESLRAGHPTYFVGFSHAPARGQTLADIAHAEARFIELVAQRHPGSGKPIIIGNCQAGWAIMGLAATRPELPGLVVINGAPLSYWAGVSGSNPMRYVGGLFGGAWMTRLGSDLGNGRFDGTWLVSNFEALDPATNLWNKYYNLFANIDSEAPRFLDFERWWGSPTLHNSEEIETIVDDLFIGNRLVGGDPGQRHVDLRRIEAPVVVFCSDGDNITPPQQALNWIADIYPSDLALRDAGRTIVYLKHTSIGHLGIFTSSQVTRREHRQLIDAFAVITALPPGLYELIIDGEETLDGEESYQVHFEHRQIADILAHDRDGKEDEREFALVDRISRLNSSLYDCCVRPWLSRAINEPTAEALRKAHPFQMSQAVWSSLNPALWWLPAASTAARENRYRVHPQNPLFQWQTLFSLQVEDALDTYRDIRDAIHEACFHGAYGWLAAMMGEKAPKRENEHALQQDRDLSERLQEALPAGGRIEAILRIFLLLGQAAGAHGKASIDRFAEHLRDLFGPSGSLDPVALRETARLQSLLVFAHPAESLRTLPLLLPDDASRKQALELALRSEPMLAHAEGRLGECWRELHAVLGQPLAEPAIRPRQDDEPLPVDNTQTLPATDEVSQAGAWNSLPDAGETAVAPTPCADITSLEPPLAETAPARKSARSKAAARPQAASKAAKTSAEILSGPWKPGRRRTTKPRQEDRPE</sequence>
<evidence type="ECO:0000313" key="2">
    <source>
        <dbReference type="EMBL" id="MFC2971108.1"/>
    </source>
</evidence>
<comment type="caution">
    <text evidence="2">The sequence shown here is derived from an EMBL/GenBank/DDBJ whole genome shotgun (WGS) entry which is preliminary data.</text>
</comment>
<reference evidence="3" key="1">
    <citation type="journal article" date="2019" name="Int. J. Syst. Evol. Microbiol.">
        <title>The Global Catalogue of Microorganisms (GCM) 10K type strain sequencing project: providing services to taxonomists for standard genome sequencing and annotation.</title>
        <authorList>
            <consortium name="The Broad Institute Genomics Platform"/>
            <consortium name="The Broad Institute Genome Sequencing Center for Infectious Disease"/>
            <person name="Wu L."/>
            <person name="Ma J."/>
        </authorList>
    </citation>
    <scope>NUCLEOTIDE SEQUENCE [LARGE SCALE GENOMIC DNA]</scope>
    <source>
        <strain evidence="3">KCTC 62195</strain>
    </source>
</reference>
<feature type="compositionally biased region" description="Low complexity" evidence="1">
    <location>
        <begin position="812"/>
        <end position="834"/>
    </location>
</feature>
<dbReference type="InterPro" id="IPR029058">
    <property type="entry name" value="AB_hydrolase_fold"/>
</dbReference>
<accession>A0ABV7ANP0</accession>
<dbReference type="SUPFAM" id="SSF53474">
    <property type="entry name" value="alpha/beta-Hydrolases"/>
    <property type="match status" value="1"/>
</dbReference>
<dbReference type="Gene3D" id="3.40.50.1820">
    <property type="entry name" value="alpha/beta hydrolase"/>
    <property type="match status" value="1"/>
</dbReference>
<dbReference type="PANTHER" id="PTHR36837">
    <property type="entry name" value="POLY(3-HYDROXYALKANOATE) POLYMERASE SUBUNIT PHAC"/>
    <property type="match status" value="1"/>
</dbReference>
<gene>
    <name evidence="2" type="ORF">ACFOJE_02605</name>
</gene>